<gene>
    <name evidence="1" type="ORF">ACFQ11_04335</name>
</gene>
<dbReference type="RefSeq" id="WP_378296469.1">
    <property type="nucleotide sequence ID" value="NZ_JBHTJA010000004.1"/>
</dbReference>
<dbReference type="SUPFAM" id="SSF82171">
    <property type="entry name" value="DPP6 N-terminal domain-like"/>
    <property type="match status" value="1"/>
</dbReference>
<accession>A0ABW3EIS6</accession>
<evidence type="ECO:0000313" key="2">
    <source>
        <dbReference type="Proteomes" id="UP001596972"/>
    </source>
</evidence>
<name>A0ABW3EIS6_9ACTN</name>
<comment type="caution">
    <text evidence="1">The sequence shown here is derived from an EMBL/GenBank/DDBJ whole genome shotgun (WGS) entry which is preliminary data.</text>
</comment>
<dbReference type="Proteomes" id="UP001596972">
    <property type="component" value="Unassembled WGS sequence"/>
</dbReference>
<organism evidence="1 2">
    <name type="scientific">Actinomadura sediminis</name>
    <dbReference type="NCBI Taxonomy" id="1038904"/>
    <lineage>
        <taxon>Bacteria</taxon>
        <taxon>Bacillati</taxon>
        <taxon>Actinomycetota</taxon>
        <taxon>Actinomycetes</taxon>
        <taxon>Streptosporangiales</taxon>
        <taxon>Thermomonosporaceae</taxon>
        <taxon>Actinomadura</taxon>
    </lineage>
</organism>
<evidence type="ECO:0000313" key="1">
    <source>
        <dbReference type="EMBL" id="MFD0899605.1"/>
    </source>
</evidence>
<dbReference type="InterPro" id="IPR015943">
    <property type="entry name" value="WD40/YVTN_repeat-like_dom_sf"/>
</dbReference>
<sequence>MRPRADRWAGASAGRSPRGRWAERRLFAAARKRDPAVRHAVASVAATPGHRLAERARETVALWWAQTRDPLMRRFVLDLGAVAASPPARQWTLALLGRLGTDLTAAETGPVPGMLADPDPDVRARAEEFCREASGDTLHTLWTLDTGPGTPLRGLLLRHGEPPPSGPLNRLWEEWLHRPDERLWAALSRWGRPATGGGVEGLSVVAVGSAPDVLREPRYRAALIEALALGDHPLRGIAEDRLANLRDPALTDELCAAALEDDGLARICRKHRLAPADPVRRAAFFLLTGQPEQYRALDPDGSLLGLAYASAPPAGRGRLQRAMLTAGDLDLVRVIVGHDRRARIPEMPPEEIRYLAERLAERRDWDGLWALVQDVAIATGADLCGLFDGWAPRGADDRRVFELYRAADPAATARAVARLAASEGRAAPRARLRFRGRVNDVSFSPGRDGPFLAVAGTNRVVGVFDLRSAELAERYAGFGASVGRVLHTGDGVVAAERTNRVDRDCRVVRCADGGTRVLHTARGSVTALTGTGDGGFVAGTRAGELLRGAPDGGPVAELPARRFRLSRSSWPRSVAAHPSGRIAVLGRHLVVADPGADDLPLIDYEPPAAWPAFVDESGIVCAERGGTVRLLRSNTPYSTVLAQRGAVHVDAGVRGLGALPGTGESVLVDGTGDLHVLDAGASARTTVHRAPEPCAPTSVTVSPDGGFLAVGDAAGHTDLFDLRVRELPRLVARPVAALLPRHLGIVATARAVPGLDRGSADALRLLEACLEHRFRFDVELGDAVRLSAGEFDISL</sequence>
<keyword evidence="2" id="KW-1185">Reference proteome</keyword>
<evidence type="ECO:0008006" key="3">
    <source>
        <dbReference type="Google" id="ProtNLM"/>
    </source>
</evidence>
<dbReference type="EMBL" id="JBHTJA010000004">
    <property type="protein sequence ID" value="MFD0899605.1"/>
    <property type="molecule type" value="Genomic_DNA"/>
</dbReference>
<proteinExistence type="predicted"/>
<protein>
    <recommendedName>
        <fullName evidence="3">WD40 repeat domain-containing protein</fullName>
    </recommendedName>
</protein>
<dbReference type="Gene3D" id="2.130.10.10">
    <property type="entry name" value="YVTN repeat-like/Quinoprotein amine dehydrogenase"/>
    <property type="match status" value="1"/>
</dbReference>
<reference evidence="2" key="1">
    <citation type="journal article" date="2019" name="Int. J. Syst. Evol. Microbiol.">
        <title>The Global Catalogue of Microorganisms (GCM) 10K type strain sequencing project: providing services to taxonomists for standard genome sequencing and annotation.</title>
        <authorList>
            <consortium name="The Broad Institute Genomics Platform"/>
            <consortium name="The Broad Institute Genome Sequencing Center for Infectious Disease"/>
            <person name="Wu L."/>
            <person name="Ma J."/>
        </authorList>
    </citation>
    <scope>NUCLEOTIDE SEQUENCE [LARGE SCALE GENOMIC DNA]</scope>
    <source>
        <strain evidence="2">JCM 31202</strain>
    </source>
</reference>